<name>A0A8J6PPI8_9HYPH</name>
<dbReference type="GO" id="GO:0016787">
    <property type="term" value="F:hydrolase activity"/>
    <property type="evidence" value="ECO:0007669"/>
    <property type="project" value="UniProtKB-KW"/>
</dbReference>
<dbReference type="AlphaFoldDB" id="A0A8J6PPI8"/>
<evidence type="ECO:0000259" key="3">
    <source>
        <dbReference type="PROSITE" id="PS51462"/>
    </source>
</evidence>
<protein>
    <submittedName>
        <fullName evidence="4">NUDIX domain-containing protein</fullName>
    </submittedName>
</protein>
<keyword evidence="2" id="KW-0378">Hydrolase</keyword>
<dbReference type="InterPro" id="IPR000086">
    <property type="entry name" value="NUDIX_hydrolase_dom"/>
</dbReference>
<comment type="cofactor">
    <cofactor evidence="1">
        <name>Mg(2+)</name>
        <dbReference type="ChEBI" id="CHEBI:18420"/>
    </cofactor>
</comment>
<comment type="caution">
    <text evidence="4">The sequence shown here is derived from an EMBL/GenBank/DDBJ whole genome shotgun (WGS) entry which is preliminary data.</text>
</comment>
<dbReference type="PANTHER" id="PTHR43046">
    <property type="entry name" value="GDP-MANNOSE MANNOSYL HYDROLASE"/>
    <property type="match status" value="1"/>
</dbReference>
<reference evidence="4" key="1">
    <citation type="submission" date="2020-09" db="EMBL/GenBank/DDBJ databases">
        <title>Genome seq and assembly of Tianweitania sp.</title>
        <authorList>
            <person name="Chhetri G."/>
        </authorList>
    </citation>
    <scope>NUCLEOTIDE SEQUENCE</scope>
    <source>
        <strain evidence="4">Rool2</strain>
    </source>
</reference>
<dbReference type="PANTHER" id="PTHR43046:SF14">
    <property type="entry name" value="MUTT_NUDIX FAMILY PROTEIN"/>
    <property type="match status" value="1"/>
</dbReference>
<dbReference type="SUPFAM" id="SSF55811">
    <property type="entry name" value="Nudix"/>
    <property type="match status" value="1"/>
</dbReference>
<dbReference type="EMBL" id="JACVVX010000015">
    <property type="protein sequence ID" value="MBD0417486.1"/>
    <property type="molecule type" value="Genomic_DNA"/>
</dbReference>
<dbReference type="RefSeq" id="WP_188166926.1">
    <property type="nucleotide sequence ID" value="NZ_JACVVX010000015.1"/>
</dbReference>
<proteinExistence type="predicted"/>
<evidence type="ECO:0000256" key="1">
    <source>
        <dbReference type="ARBA" id="ARBA00001946"/>
    </source>
</evidence>
<dbReference type="Pfam" id="PF00293">
    <property type="entry name" value="NUDIX"/>
    <property type="match status" value="1"/>
</dbReference>
<keyword evidence="5" id="KW-1185">Reference proteome</keyword>
<accession>A0A8J6PPI8</accession>
<dbReference type="InterPro" id="IPR015797">
    <property type="entry name" value="NUDIX_hydrolase-like_dom_sf"/>
</dbReference>
<evidence type="ECO:0000256" key="2">
    <source>
        <dbReference type="ARBA" id="ARBA00022801"/>
    </source>
</evidence>
<gene>
    <name evidence="4" type="ORF">ICI42_22895</name>
</gene>
<dbReference type="PROSITE" id="PS51462">
    <property type="entry name" value="NUDIX"/>
    <property type="match status" value="1"/>
</dbReference>
<evidence type="ECO:0000313" key="5">
    <source>
        <dbReference type="Proteomes" id="UP000643405"/>
    </source>
</evidence>
<sequence>MPDPAYEAKYGRGPHVSVDVFVEWCGQVLLIRRQDGTWALAGGFVDPGEQLLNAAIRELTEETAINVAPVDLRAAYRGPAVVFSDPA</sequence>
<evidence type="ECO:0000313" key="4">
    <source>
        <dbReference type="EMBL" id="MBD0417486.1"/>
    </source>
</evidence>
<feature type="domain" description="Nudix hydrolase" evidence="3">
    <location>
        <begin position="11"/>
        <end position="87"/>
    </location>
</feature>
<dbReference type="Proteomes" id="UP000643405">
    <property type="component" value="Unassembled WGS sequence"/>
</dbReference>
<organism evidence="4 5">
    <name type="scientific">Oryzicola mucosus</name>
    <dbReference type="NCBI Taxonomy" id="2767425"/>
    <lineage>
        <taxon>Bacteria</taxon>
        <taxon>Pseudomonadati</taxon>
        <taxon>Pseudomonadota</taxon>
        <taxon>Alphaproteobacteria</taxon>
        <taxon>Hyphomicrobiales</taxon>
        <taxon>Phyllobacteriaceae</taxon>
        <taxon>Oryzicola</taxon>
    </lineage>
</organism>
<dbReference type="Gene3D" id="3.90.79.10">
    <property type="entry name" value="Nucleoside Triphosphate Pyrophosphohydrolase"/>
    <property type="match status" value="1"/>
</dbReference>